<comment type="caution">
    <text evidence="3">The sequence shown here is derived from an EMBL/GenBank/DDBJ whole genome shotgun (WGS) entry which is preliminary data.</text>
</comment>
<evidence type="ECO:0000256" key="1">
    <source>
        <dbReference type="SAM" id="Coils"/>
    </source>
</evidence>
<feature type="compositionally biased region" description="Basic and acidic residues" evidence="2">
    <location>
        <begin position="274"/>
        <end position="287"/>
    </location>
</feature>
<feature type="compositionally biased region" description="Basic and acidic residues" evidence="2">
    <location>
        <begin position="104"/>
        <end position="116"/>
    </location>
</feature>
<evidence type="ECO:0000256" key="2">
    <source>
        <dbReference type="SAM" id="MobiDB-lite"/>
    </source>
</evidence>
<keyword evidence="1" id="KW-0175">Coiled coil</keyword>
<feature type="region of interest" description="Disordered" evidence="2">
    <location>
        <begin position="104"/>
        <end position="124"/>
    </location>
</feature>
<dbReference type="EMBL" id="BSXW01001127">
    <property type="protein sequence ID" value="GMF33936.1"/>
    <property type="molecule type" value="Genomic_DNA"/>
</dbReference>
<organism evidence="3 4">
    <name type="scientific">Phytophthora lilii</name>
    <dbReference type="NCBI Taxonomy" id="2077276"/>
    <lineage>
        <taxon>Eukaryota</taxon>
        <taxon>Sar</taxon>
        <taxon>Stramenopiles</taxon>
        <taxon>Oomycota</taxon>
        <taxon>Peronosporomycetes</taxon>
        <taxon>Peronosporales</taxon>
        <taxon>Peronosporaceae</taxon>
        <taxon>Phytophthora</taxon>
    </lineage>
</organism>
<sequence length="388" mass="44726">MEKQLVDDRVVELETQLAQKRAVEREKEVELSSLRADQAQLLQASHVLPNAEFDTLVAEKKQMQDDMREMQEQMKQQKRELERAKEQCDRLEKDNATLADEAKQLRQKQETHELETAKQNTAQDEEIKALQTELQAAKKREEKMAALLKAADKEIVKGKQRKEELKILYAKFSSTMDSVSEKTMRLEELEQELKDMTSNLHEIQTQKEELEKQVTQLQQEKKDMLATQLREKDNVTEELAKVQNQYAELKELESQQKELAGRMQSEIEELKAQNESLREQQVKKEHQSVGQPSTEGEKRGADTTNTLVVQVAEKEALQMFVQRYYAAAEEKCSNLLHKVSELESQKALIQEQTKESCGVLRMCTQIDSCDESVRASLLDVMATLEGLT</sequence>
<feature type="coiled-coil region" evidence="1">
    <location>
        <begin position="325"/>
        <end position="352"/>
    </location>
</feature>
<reference evidence="3" key="1">
    <citation type="submission" date="2023-04" db="EMBL/GenBank/DDBJ databases">
        <title>Phytophthora lilii NBRC 32176.</title>
        <authorList>
            <person name="Ichikawa N."/>
            <person name="Sato H."/>
            <person name="Tonouchi N."/>
        </authorList>
    </citation>
    <scope>NUCLEOTIDE SEQUENCE</scope>
    <source>
        <strain evidence="3">NBRC 32176</strain>
    </source>
</reference>
<name>A0A9W6X932_9STRA</name>
<protein>
    <submittedName>
        <fullName evidence="3">Unnamed protein product</fullName>
    </submittedName>
</protein>
<dbReference type="OrthoDB" id="129025at2759"/>
<feature type="region of interest" description="Disordered" evidence="2">
    <location>
        <begin position="274"/>
        <end position="301"/>
    </location>
</feature>
<proteinExistence type="predicted"/>
<evidence type="ECO:0000313" key="3">
    <source>
        <dbReference type="EMBL" id="GMF33936.1"/>
    </source>
</evidence>
<keyword evidence="4" id="KW-1185">Reference proteome</keyword>
<accession>A0A9W6X932</accession>
<dbReference type="AlphaFoldDB" id="A0A9W6X932"/>
<feature type="region of interest" description="Disordered" evidence="2">
    <location>
        <begin position="63"/>
        <end position="84"/>
    </location>
</feature>
<evidence type="ECO:0000313" key="4">
    <source>
        <dbReference type="Proteomes" id="UP001165083"/>
    </source>
</evidence>
<gene>
    <name evidence="3" type="ORF">Plil01_001445700</name>
</gene>
<dbReference type="Proteomes" id="UP001165083">
    <property type="component" value="Unassembled WGS sequence"/>
</dbReference>